<organism evidence="10 11">
    <name type="scientific">Cohnella faecalis</name>
    <dbReference type="NCBI Taxonomy" id="2315694"/>
    <lineage>
        <taxon>Bacteria</taxon>
        <taxon>Bacillati</taxon>
        <taxon>Bacillota</taxon>
        <taxon>Bacilli</taxon>
        <taxon>Bacillales</taxon>
        <taxon>Paenibacillaceae</taxon>
        <taxon>Cohnella</taxon>
    </lineage>
</organism>
<dbReference type="AlphaFoldDB" id="A0A398CM33"/>
<evidence type="ECO:0000256" key="7">
    <source>
        <dbReference type="ARBA" id="ARBA00023012"/>
    </source>
</evidence>
<feature type="domain" description="Histidine kinase" evidence="9">
    <location>
        <begin position="69"/>
        <end position="155"/>
    </location>
</feature>
<name>A0A398CM33_9BACL</name>
<evidence type="ECO:0000256" key="3">
    <source>
        <dbReference type="ARBA" id="ARBA00022679"/>
    </source>
</evidence>
<dbReference type="PRINTS" id="PR00344">
    <property type="entry name" value="BCTRLSENSOR"/>
</dbReference>
<protein>
    <recommendedName>
        <fullName evidence="2">histidine kinase</fullName>
        <ecNumber evidence="2">2.7.13.3</ecNumber>
    </recommendedName>
</protein>
<evidence type="ECO:0000256" key="1">
    <source>
        <dbReference type="ARBA" id="ARBA00000085"/>
    </source>
</evidence>
<dbReference type="SUPFAM" id="SSF55874">
    <property type="entry name" value="ATPase domain of HSP90 chaperone/DNA topoisomerase II/histidine kinase"/>
    <property type="match status" value="1"/>
</dbReference>
<accession>A0A398CM33</accession>
<feature type="compositionally biased region" description="Basic and acidic residues" evidence="8">
    <location>
        <begin position="1"/>
        <end position="15"/>
    </location>
</feature>
<evidence type="ECO:0000256" key="2">
    <source>
        <dbReference type="ARBA" id="ARBA00012438"/>
    </source>
</evidence>
<dbReference type="EMBL" id="QXJM01000032">
    <property type="protein sequence ID" value="RIE03703.1"/>
    <property type="molecule type" value="Genomic_DNA"/>
</dbReference>
<dbReference type="GO" id="GO:0000160">
    <property type="term" value="P:phosphorelay signal transduction system"/>
    <property type="evidence" value="ECO:0007669"/>
    <property type="project" value="UniProtKB-KW"/>
</dbReference>
<evidence type="ECO:0000259" key="9">
    <source>
        <dbReference type="PROSITE" id="PS50109"/>
    </source>
</evidence>
<dbReference type="Gene3D" id="3.30.565.10">
    <property type="entry name" value="Histidine kinase-like ATPase, C-terminal domain"/>
    <property type="match status" value="1"/>
</dbReference>
<comment type="caution">
    <text evidence="10">The sequence shown here is derived from an EMBL/GenBank/DDBJ whole genome shotgun (WGS) entry which is preliminary data.</text>
</comment>
<evidence type="ECO:0000256" key="5">
    <source>
        <dbReference type="ARBA" id="ARBA00022777"/>
    </source>
</evidence>
<dbReference type="PANTHER" id="PTHR24421">
    <property type="entry name" value="NITRATE/NITRITE SENSOR PROTEIN NARX-RELATED"/>
    <property type="match status" value="1"/>
</dbReference>
<keyword evidence="5" id="KW-0418">Kinase</keyword>
<evidence type="ECO:0000313" key="10">
    <source>
        <dbReference type="EMBL" id="RIE03703.1"/>
    </source>
</evidence>
<dbReference type="GO" id="GO:0005524">
    <property type="term" value="F:ATP binding"/>
    <property type="evidence" value="ECO:0007669"/>
    <property type="project" value="UniProtKB-KW"/>
</dbReference>
<dbReference type="SMART" id="SM00387">
    <property type="entry name" value="HATPase_c"/>
    <property type="match status" value="1"/>
</dbReference>
<feature type="region of interest" description="Disordered" evidence="8">
    <location>
        <begin position="1"/>
        <end position="58"/>
    </location>
</feature>
<dbReference type="Pfam" id="PF02518">
    <property type="entry name" value="HATPase_c"/>
    <property type="match status" value="1"/>
</dbReference>
<dbReference type="CDD" id="cd16917">
    <property type="entry name" value="HATPase_UhpB-NarQ-NarX-like"/>
    <property type="match status" value="1"/>
</dbReference>
<dbReference type="GO" id="GO:0004673">
    <property type="term" value="F:protein histidine kinase activity"/>
    <property type="evidence" value="ECO:0007669"/>
    <property type="project" value="UniProtKB-EC"/>
</dbReference>
<evidence type="ECO:0000313" key="11">
    <source>
        <dbReference type="Proteomes" id="UP000266340"/>
    </source>
</evidence>
<evidence type="ECO:0000256" key="6">
    <source>
        <dbReference type="ARBA" id="ARBA00022840"/>
    </source>
</evidence>
<keyword evidence="3" id="KW-0808">Transferase</keyword>
<feature type="compositionally biased region" description="Low complexity" evidence="8">
    <location>
        <begin position="16"/>
        <end position="30"/>
    </location>
</feature>
<gene>
    <name evidence="10" type="ORF">D3H35_10425</name>
</gene>
<dbReference type="InterPro" id="IPR036890">
    <property type="entry name" value="HATPase_C_sf"/>
</dbReference>
<evidence type="ECO:0000256" key="8">
    <source>
        <dbReference type="SAM" id="MobiDB-lite"/>
    </source>
</evidence>
<reference evidence="10 11" key="1">
    <citation type="submission" date="2018-09" db="EMBL/GenBank/DDBJ databases">
        <title>Cohnella cavernae sp. nov., isolated from a karst cave.</title>
        <authorList>
            <person name="Zhu H."/>
        </authorList>
    </citation>
    <scope>NUCLEOTIDE SEQUENCE [LARGE SCALE GENOMIC DNA]</scope>
    <source>
        <strain evidence="10 11">K2E09-144</strain>
    </source>
</reference>
<comment type="catalytic activity">
    <reaction evidence="1">
        <text>ATP + protein L-histidine = ADP + protein N-phospho-L-histidine.</text>
        <dbReference type="EC" id="2.7.13.3"/>
    </reaction>
</comment>
<keyword evidence="11" id="KW-1185">Reference proteome</keyword>
<keyword evidence="7" id="KW-0902">Two-component regulatory system</keyword>
<dbReference type="InterPro" id="IPR004358">
    <property type="entry name" value="Sig_transdc_His_kin-like_C"/>
</dbReference>
<dbReference type="InterPro" id="IPR003594">
    <property type="entry name" value="HATPase_dom"/>
</dbReference>
<dbReference type="PROSITE" id="PS50109">
    <property type="entry name" value="HIS_KIN"/>
    <property type="match status" value="1"/>
</dbReference>
<feature type="compositionally biased region" description="Basic residues" evidence="8">
    <location>
        <begin position="45"/>
        <end position="55"/>
    </location>
</feature>
<dbReference type="EC" id="2.7.13.3" evidence="2"/>
<evidence type="ECO:0000256" key="4">
    <source>
        <dbReference type="ARBA" id="ARBA00022741"/>
    </source>
</evidence>
<dbReference type="InterPro" id="IPR050482">
    <property type="entry name" value="Sensor_HK_TwoCompSys"/>
</dbReference>
<proteinExistence type="predicted"/>
<keyword evidence="4" id="KW-0547">Nucleotide-binding</keyword>
<dbReference type="Proteomes" id="UP000266340">
    <property type="component" value="Unassembled WGS sequence"/>
</dbReference>
<sequence length="163" mass="17752">MDGHSVRNRGSDSRHSPAGARASPAGAGRAWSRQRAVRDGDPLSGRRRSRCRRKDSRLPRLHAAAETAVYRIVQEALTNAIRHGEANGCIVRLFEDKGVARIEIDDDGRGVPEPYVPGIGIRSMKERAEELGGSFRLRTIPGQGTSVQVTIPCGREEMDDGIA</sequence>
<dbReference type="InterPro" id="IPR005467">
    <property type="entry name" value="His_kinase_dom"/>
</dbReference>
<keyword evidence="6" id="KW-0067">ATP-binding</keyword>